<sequence length="728" mass="80322">MSSIPLPLSLSLLILISSSAQTLFFLGAQTAPQISVHSDCPSDYADDERCHLFLGNQSCRNAKNLKISDLSIGVKSHHHISSTRLFGQICSIFHVWFFMMFFAKLYKFFLSVTLRLSDGRLDIREAEGGTRIGINPSILDSFANFNGKQNIVQIGNMCYEDNSFERGIAFETSGFIYGSVPMAIALSSQPLRGEETTLVVLPMCCHCPCDMTIKKGLRLDIKEAEGGTRIGINPSILDSFANFNGKQSIVQIGNMCYEDNSFERGIAFETSGFIYGSVMVKPSEAEKNLVQSTIATAGAVGGLIGPYLGGARRKLKTHVIRKYINPEWNEDLTLSISNPDLPIKLEIDGYELVDRVDILTPLEKTGFWDGVKAAKWSERKEAVAELTKLASTKRIAPEDTLWTGIPGNYTNPDAPKSLSVVRKLVDDGQYAEATTEAVKLSDNPSDVCNVFMGILDLDTATTKVKYSVGEVEFVREHFASNPDQVIVTKISGSKSGSLSFMVSLDSKLHHHSSVNGKNQIIIEGSCPGKRIPPKLNENDNPKGIQFSAILDLQISDVGTINVLDDNKLKIEGSDWAVMLLVASSSFDGPFTEHSDSKKDPTSESLSTFNLIKNLSYADLYTQHLVDYQNLFHRVSLQLSKSSKNVGENGCLDRKKHLSSATDLFLENSEDKMVSTAERVKSFQTDEDPSLVELLFQYGRYLLISCSRPGTQVANLQGIWNKDIESAWE</sequence>
<dbReference type="GO" id="GO:0005975">
    <property type="term" value="P:carbohydrate metabolic process"/>
    <property type="evidence" value="ECO:0007669"/>
    <property type="project" value="InterPro"/>
</dbReference>
<dbReference type="Pfam" id="PF14498">
    <property type="entry name" value="Glyco_hyd_65N_2"/>
    <property type="match status" value="1"/>
</dbReference>
<proteinExistence type="predicted"/>
<dbReference type="GO" id="GO:0004560">
    <property type="term" value="F:alpha-L-fucosidase activity"/>
    <property type="evidence" value="ECO:0007669"/>
    <property type="project" value="TreeGrafter"/>
</dbReference>
<organism evidence="6 7">
    <name type="scientific">Camellia sinensis var. sinensis</name>
    <name type="common">China tea</name>
    <dbReference type="NCBI Taxonomy" id="542762"/>
    <lineage>
        <taxon>Eukaryota</taxon>
        <taxon>Viridiplantae</taxon>
        <taxon>Streptophyta</taxon>
        <taxon>Embryophyta</taxon>
        <taxon>Tracheophyta</taxon>
        <taxon>Spermatophyta</taxon>
        <taxon>Magnoliopsida</taxon>
        <taxon>eudicotyledons</taxon>
        <taxon>Gunneridae</taxon>
        <taxon>Pentapetalae</taxon>
        <taxon>asterids</taxon>
        <taxon>Ericales</taxon>
        <taxon>Theaceae</taxon>
        <taxon>Camellia</taxon>
    </lineage>
</organism>
<evidence type="ECO:0000313" key="6">
    <source>
        <dbReference type="EMBL" id="THG14433.1"/>
    </source>
</evidence>
<dbReference type="EMBL" id="SDRB02005351">
    <property type="protein sequence ID" value="THG14433.1"/>
    <property type="molecule type" value="Genomic_DNA"/>
</dbReference>
<feature type="transmembrane region" description="Helical" evidence="1">
    <location>
        <begin position="85"/>
        <end position="106"/>
    </location>
</feature>
<feature type="signal peptide" evidence="2">
    <location>
        <begin position="1"/>
        <end position="20"/>
    </location>
</feature>
<evidence type="ECO:0000256" key="2">
    <source>
        <dbReference type="SAM" id="SignalP"/>
    </source>
</evidence>
<dbReference type="InterPro" id="IPR008928">
    <property type="entry name" value="6-hairpin_glycosidase_sf"/>
</dbReference>
<keyword evidence="1" id="KW-0472">Membrane</keyword>
<dbReference type="InterPro" id="IPR027414">
    <property type="entry name" value="GH95_N_dom"/>
</dbReference>
<dbReference type="InterPro" id="IPR035892">
    <property type="entry name" value="C2_domain_sf"/>
</dbReference>
<dbReference type="Pfam" id="PF22124">
    <property type="entry name" value="Glyco_hydro_95_cat"/>
    <property type="match status" value="1"/>
</dbReference>
<feature type="domain" description="Glycosyl hydrolase family 95 N-terminal" evidence="4">
    <location>
        <begin position="398"/>
        <end position="588"/>
    </location>
</feature>
<reference evidence="6 7" key="1">
    <citation type="journal article" date="2018" name="Proc. Natl. Acad. Sci. U.S.A.">
        <title>Draft genome sequence of Camellia sinensis var. sinensis provides insights into the evolution of the tea genome and tea quality.</title>
        <authorList>
            <person name="Wei C."/>
            <person name="Yang H."/>
            <person name="Wang S."/>
            <person name="Zhao J."/>
            <person name="Liu C."/>
            <person name="Gao L."/>
            <person name="Xia E."/>
            <person name="Lu Y."/>
            <person name="Tai Y."/>
            <person name="She G."/>
            <person name="Sun J."/>
            <person name="Cao H."/>
            <person name="Tong W."/>
            <person name="Gao Q."/>
            <person name="Li Y."/>
            <person name="Deng W."/>
            <person name="Jiang X."/>
            <person name="Wang W."/>
            <person name="Chen Q."/>
            <person name="Zhang S."/>
            <person name="Li H."/>
            <person name="Wu J."/>
            <person name="Wang P."/>
            <person name="Li P."/>
            <person name="Shi C."/>
            <person name="Zheng F."/>
            <person name="Jian J."/>
            <person name="Huang B."/>
            <person name="Shan D."/>
            <person name="Shi M."/>
            <person name="Fang C."/>
            <person name="Yue Y."/>
            <person name="Li F."/>
            <person name="Li D."/>
            <person name="Wei S."/>
            <person name="Han B."/>
            <person name="Jiang C."/>
            <person name="Yin Y."/>
            <person name="Xia T."/>
            <person name="Zhang Z."/>
            <person name="Bennetzen J.L."/>
            <person name="Zhao S."/>
            <person name="Wan X."/>
        </authorList>
    </citation>
    <scope>NUCLEOTIDE SEQUENCE [LARGE SCALE GENOMIC DNA]</scope>
    <source>
        <strain evidence="7">cv. Shuchazao</strain>
        <tissue evidence="6">Leaf</tissue>
    </source>
</reference>
<keyword evidence="1" id="KW-0812">Transmembrane</keyword>
<feature type="domain" description="Glycosyl hydrolase family 95 catalytic" evidence="5">
    <location>
        <begin position="615"/>
        <end position="728"/>
    </location>
</feature>
<keyword evidence="1" id="KW-1133">Transmembrane helix</keyword>
<feature type="chain" id="PRO_5020410736" description="Glycosyl hydrolase family 95 N-terminal domain-containing protein" evidence="2">
    <location>
        <begin position="21"/>
        <end position="728"/>
    </location>
</feature>
<dbReference type="Pfam" id="PF00168">
    <property type="entry name" value="C2"/>
    <property type="match status" value="1"/>
</dbReference>
<dbReference type="SUPFAM" id="SSF48208">
    <property type="entry name" value="Six-hairpin glycosidases"/>
    <property type="match status" value="1"/>
</dbReference>
<evidence type="ECO:0000259" key="3">
    <source>
        <dbReference type="Pfam" id="PF00168"/>
    </source>
</evidence>
<keyword evidence="7" id="KW-1185">Reference proteome</keyword>
<dbReference type="PANTHER" id="PTHR31084:SF0">
    <property type="entry name" value="ALPHA-L-FUCOSIDASE 2"/>
    <property type="match status" value="1"/>
</dbReference>
<dbReference type="PANTHER" id="PTHR31084">
    <property type="entry name" value="ALPHA-L-FUCOSIDASE 2"/>
    <property type="match status" value="1"/>
</dbReference>
<feature type="domain" description="C2" evidence="3">
    <location>
        <begin position="310"/>
        <end position="352"/>
    </location>
</feature>
<keyword evidence="2" id="KW-0732">Signal</keyword>
<gene>
    <name evidence="6" type="ORF">TEA_014917</name>
</gene>
<evidence type="ECO:0000313" key="7">
    <source>
        <dbReference type="Proteomes" id="UP000306102"/>
    </source>
</evidence>
<name>A0A4S4EDL6_CAMSN</name>
<dbReference type="Proteomes" id="UP000306102">
    <property type="component" value="Unassembled WGS sequence"/>
</dbReference>
<dbReference type="InterPro" id="IPR054363">
    <property type="entry name" value="GH95_cat"/>
</dbReference>
<dbReference type="Gene3D" id="2.70.98.50">
    <property type="entry name" value="putative glycoside hydrolase family protein from bacillus halodurans"/>
    <property type="match status" value="1"/>
</dbReference>
<dbReference type="SUPFAM" id="SSF49562">
    <property type="entry name" value="C2 domain (Calcium/lipid-binding domain, CaLB)"/>
    <property type="match status" value="1"/>
</dbReference>
<dbReference type="STRING" id="542762.A0A4S4EDL6"/>
<dbReference type="AlphaFoldDB" id="A0A4S4EDL6"/>
<accession>A0A4S4EDL6</accession>
<evidence type="ECO:0000256" key="1">
    <source>
        <dbReference type="SAM" id="Phobius"/>
    </source>
</evidence>
<evidence type="ECO:0000259" key="5">
    <source>
        <dbReference type="Pfam" id="PF22124"/>
    </source>
</evidence>
<protein>
    <recommendedName>
        <fullName evidence="8">Glycosyl hydrolase family 95 N-terminal domain-containing protein</fullName>
    </recommendedName>
</protein>
<comment type="caution">
    <text evidence="6">The sequence shown here is derived from an EMBL/GenBank/DDBJ whole genome shotgun (WGS) entry which is preliminary data.</text>
</comment>
<dbReference type="InterPro" id="IPR000008">
    <property type="entry name" value="C2_dom"/>
</dbReference>
<evidence type="ECO:0008006" key="8">
    <source>
        <dbReference type="Google" id="ProtNLM"/>
    </source>
</evidence>
<evidence type="ECO:0000259" key="4">
    <source>
        <dbReference type="Pfam" id="PF14498"/>
    </source>
</evidence>